<keyword evidence="1" id="KW-0677">Repeat</keyword>
<protein>
    <submittedName>
        <fullName evidence="6">Uncharacterized protein</fullName>
    </submittedName>
</protein>
<dbReference type="InterPro" id="IPR036770">
    <property type="entry name" value="Ankyrin_rpt-contain_sf"/>
</dbReference>
<evidence type="ECO:0000256" key="4">
    <source>
        <dbReference type="SAM" id="MobiDB-lite"/>
    </source>
</evidence>
<feature type="signal peptide" evidence="5">
    <location>
        <begin position="1"/>
        <end position="19"/>
    </location>
</feature>
<feature type="chain" id="PRO_5008650690" evidence="5">
    <location>
        <begin position="20"/>
        <end position="838"/>
    </location>
</feature>
<evidence type="ECO:0000313" key="7">
    <source>
        <dbReference type="Proteomes" id="UP000094526"/>
    </source>
</evidence>
<dbReference type="PANTHER" id="PTHR24189">
    <property type="entry name" value="MYOTROPHIN"/>
    <property type="match status" value="1"/>
</dbReference>
<dbReference type="PANTHER" id="PTHR24189:SF50">
    <property type="entry name" value="ANKYRIN REPEAT AND SOCS BOX PROTEIN 2"/>
    <property type="match status" value="1"/>
</dbReference>
<dbReference type="Pfam" id="PF12796">
    <property type="entry name" value="Ank_2"/>
    <property type="match status" value="2"/>
</dbReference>
<dbReference type="SMART" id="SM00248">
    <property type="entry name" value="ANK"/>
    <property type="match status" value="7"/>
</dbReference>
<evidence type="ECO:0000256" key="2">
    <source>
        <dbReference type="ARBA" id="ARBA00023043"/>
    </source>
</evidence>
<keyword evidence="7" id="KW-1185">Reference proteome</keyword>
<feature type="region of interest" description="Disordered" evidence="4">
    <location>
        <begin position="398"/>
        <end position="473"/>
    </location>
</feature>
<evidence type="ECO:0000256" key="3">
    <source>
        <dbReference type="PROSITE-ProRule" id="PRU00023"/>
    </source>
</evidence>
<feature type="repeat" description="ANK" evidence="3">
    <location>
        <begin position="631"/>
        <end position="663"/>
    </location>
</feature>
<feature type="compositionally biased region" description="Basic and acidic residues" evidence="4">
    <location>
        <begin position="430"/>
        <end position="445"/>
    </location>
</feature>
<dbReference type="PROSITE" id="PS50297">
    <property type="entry name" value="ANK_REP_REGION"/>
    <property type="match status" value="5"/>
</dbReference>
<feature type="repeat" description="ANK" evidence="3">
    <location>
        <begin position="598"/>
        <end position="630"/>
    </location>
</feature>
<accession>A0A1C1CBD8</accession>
<dbReference type="Pfam" id="PF13637">
    <property type="entry name" value="Ank_4"/>
    <property type="match status" value="1"/>
</dbReference>
<comment type="caution">
    <text evidence="6">The sequence shown here is derived from an EMBL/GenBank/DDBJ whole genome shotgun (WGS) entry which is preliminary data.</text>
</comment>
<feature type="repeat" description="ANK" evidence="3">
    <location>
        <begin position="728"/>
        <end position="760"/>
    </location>
</feature>
<dbReference type="InterPro" id="IPR050745">
    <property type="entry name" value="Multifunctional_regulatory"/>
</dbReference>
<dbReference type="OrthoDB" id="1658288at2759"/>
<dbReference type="InterPro" id="IPR002110">
    <property type="entry name" value="Ankyrin_rpt"/>
</dbReference>
<dbReference type="PROSITE" id="PS50088">
    <property type="entry name" value="ANK_REPEAT"/>
    <property type="match status" value="6"/>
</dbReference>
<dbReference type="Pfam" id="PF00023">
    <property type="entry name" value="Ank"/>
    <property type="match status" value="1"/>
</dbReference>
<dbReference type="Proteomes" id="UP000094526">
    <property type="component" value="Unassembled WGS sequence"/>
</dbReference>
<sequence>MSFGVSVGDLLAVIRLAKATVEDCRHAPSDFAEASRISQSLCLLLEGVKTEFDNADSLLHKDDRAATDFTLHFKNCENALKPLSALISKHKGLSGPSVRLMDRMRFPKKDYLELRGNLAFYTARLSEFLQTVGLGSLGRIEQKVELIKDQLPNIMSKLDQMCAEFRIVGDRESVLSDHTDDEKFVWKTFRRRLLHEGFTSQDLSLFGPEIFLRLRELSDCGLFEADGSSSAWTDDAPPVYQMPFSKKTSTTVGSDTESEHRITLKPSVSNLCFRKSTDSERSLRRRASAPIHFDHGGRTPQAAQRRSTVAQAESGYAAASSNSSCFTSSSAQRVWRNAKGEEILKGSLTSKVSRNGQWFVVVTDTDQQDVLISWSNLGEDDMSYVNLTYGSIMAERTSLDSEIAPGPERQYPPRDRSSSPSHSVITPKDAQGKEGVVEVPRRSRPEILTGRRTRPSVKWKYREPGSPLPEPAPLASRAALTSDLLPSAAGKGDLARVKRLLDSGHHIECKGPKSYSSYYSDGEGSHETRHRYPETRALYRAAYSGHLDVAHYLLKKGADVNARNGYNGKSGDPILFYVIRIVRLILDAGADIDAKDHLSRTPLYLACVGGFLRSVEMLLEEGARTDVIAEQGQTALYKAAGKGQEEIVEVLLRYGADPDLGHGRLGETILYKAAWYNELDVVDHLITFGADVNIKNSKKMESYKDSKEKILHGVLAGLSKDHAMMNGWGKTALHAAAFRGHQEMVRVLLDAGADIEATGNDKVTPMYLAAQQKHKGVVQMCLRAGAQLETEKTDPVLALIHERNKEKAAPAKGVVRLEERETWIRWALLIVWLAWWPG</sequence>
<keyword evidence="5" id="KW-0732">Signal</keyword>
<dbReference type="AlphaFoldDB" id="A0A1C1CBD8"/>
<dbReference type="EMBL" id="LGRB01000019">
    <property type="protein sequence ID" value="OCT45772.1"/>
    <property type="molecule type" value="Genomic_DNA"/>
</dbReference>
<evidence type="ECO:0000256" key="1">
    <source>
        <dbReference type="ARBA" id="ARBA00022737"/>
    </source>
</evidence>
<dbReference type="VEuPathDB" id="FungiDB:CLCR_01420"/>
<gene>
    <name evidence="6" type="ORF">CLCR_01420</name>
</gene>
<dbReference type="VEuPathDB" id="FungiDB:G647_03665"/>
<reference evidence="7" key="1">
    <citation type="submission" date="2015-07" db="EMBL/GenBank/DDBJ databases">
        <authorList>
            <person name="Teixeira M.M."/>
            <person name="Souza R.C."/>
            <person name="Almeida L.G."/>
            <person name="Vicente V.A."/>
            <person name="de Hoog S."/>
            <person name="Bocca A.L."/>
            <person name="de Almeida S.R."/>
            <person name="Vasconcelos A.T."/>
            <person name="Felipe M.S."/>
        </authorList>
    </citation>
    <scope>NUCLEOTIDE SEQUENCE [LARGE SCALE GENOMIC DNA]</scope>
    <source>
        <strain evidence="7">KSF</strain>
    </source>
</reference>
<feature type="repeat" description="ANK" evidence="3">
    <location>
        <begin position="533"/>
        <end position="565"/>
    </location>
</feature>
<organism evidence="6 7">
    <name type="scientific">Cladophialophora carrionii</name>
    <dbReference type="NCBI Taxonomy" id="86049"/>
    <lineage>
        <taxon>Eukaryota</taxon>
        <taxon>Fungi</taxon>
        <taxon>Dikarya</taxon>
        <taxon>Ascomycota</taxon>
        <taxon>Pezizomycotina</taxon>
        <taxon>Eurotiomycetes</taxon>
        <taxon>Chaetothyriomycetidae</taxon>
        <taxon>Chaetothyriales</taxon>
        <taxon>Herpotrichiellaceae</taxon>
        <taxon>Cladophialophora</taxon>
    </lineage>
</organism>
<dbReference type="SUPFAM" id="SSF48403">
    <property type="entry name" value="Ankyrin repeat"/>
    <property type="match status" value="1"/>
</dbReference>
<name>A0A1C1CBD8_9EURO</name>
<feature type="repeat" description="ANK" evidence="3">
    <location>
        <begin position="665"/>
        <end position="697"/>
    </location>
</feature>
<evidence type="ECO:0000313" key="6">
    <source>
        <dbReference type="EMBL" id="OCT45772.1"/>
    </source>
</evidence>
<evidence type="ECO:0000256" key="5">
    <source>
        <dbReference type="SAM" id="SignalP"/>
    </source>
</evidence>
<dbReference type="Gene3D" id="1.25.40.20">
    <property type="entry name" value="Ankyrin repeat-containing domain"/>
    <property type="match status" value="3"/>
</dbReference>
<keyword evidence="2 3" id="KW-0040">ANK repeat</keyword>
<feature type="repeat" description="ANK" evidence="3">
    <location>
        <begin position="761"/>
        <end position="793"/>
    </location>
</feature>
<dbReference type="PRINTS" id="PR01415">
    <property type="entry name" value="ANKYRIN"/>
</dbReference>
<proteinExistence type="predicted"/>
<dbReference type="STRING" id="86049.A0A1C1CBD8"/>